<dbReference type="OrthoDB" id="5307791at2759"/>
<dbReference type="Pfam" id="PF10014">
    <property type="entry name" value="2OG-Fe_Oxy_2"/>
    <property type="match status" value="1"/>
</dbReference>
<keyword evidence="2" id="KW-1185">Reference proteome</keyword>
<proteinExistence type="predicted"/>
<name>K1WMF6_MARBU</name>
<organism evidence="1 2">
    <name type="scientific">Marssonina brunnea f. sp. multigermtubi (strain MB_m1)</name>
    <name type="common">Marssonina leaf spot fungus</name>
    <dbReference type="NCBI Taxonomy" id="1072389"/>
    <lineage>
        <taxon>Eukaryota</taxon>
        <taxon>Fungi</taxon>
        <taxon>Dikarya</taxon>
        <taxon>Ascomycota</taxon>
        <taxon>Pezizomycotina</taxon>
        <taxon>Leotiomycetes</taxon>
        <taxon>Helotiales</taxon>
        <taxon>Drepanopezizaceae</taxon>
        <taxon>Drepanopeziza</taxon>
    </lineage>
</organism>
<protein>
    <submittedName>
        <fullName evidence="1">TqaL</fullName>
    </submittedName>
</protein>
<dbReference type="Proteomes" id="UP000006753">
    <property type="component" value="Unassembled WGS sequence"/>
</dbReference>
<dbReference type="AlphaFoldDB" id="K1WMF6"/>
<reference evidence="1 2" key="1">
    <citation type="journal article" date="2012" name="BMC Genomics">
        <title>Sequencing the genome of Marssonina brunnea reveals fungus-poplar co-evolution.</title>
        <authorList>
            <person name="Zhu S."/>
            <person name="Cao Y.-Z."/>
            <person name="Jiang C."/>
            <person name="Tan B.-Y."/>
            <person name="Wang Z."/>
            <person name="Feng S."/>
            <person name="Zhang L."/>
            <person name="Su X.-H."/>
            <person name="Brejova B."/>
            <person name="Vinar T."/>
            <person name="Xu M."/>
            <person name="Wang M.-X."/>
            <person name="Zhang S.-G."/>
            <person name="Huang M.-R."/>
            <person name="Wu R."/>
            <person name="Zhou Y."/>
        </authorList>
    </citation>
    <scope>NUCLEOTIDE SEQUENCE [LARGE SCALE GENOMIC DNA]</scope>
    <source>
        <strain evidence="1 2">MB_m1</strain>
    </source>
</reference>
<evidence type="ECO:0000313" key="2">
    <source>
        <dbReference type="Proteomes" id="UP000006753"/>
    </source>
</evidence>
<dbReference type="GeneID" id="18759072"/>
<dbReference type="EMBL" id="JH921432">
    <property type="protein sequence ID" value="EKD18895.1"/>
    <property type="molecule type" value="Genomic_DNA"/>
</dbReference>
<sequence length="327" mass="37200">MPHFTSSPTIDMPHFTSTPSIKNATIDEILELQKTFAEKRLVFVDGERMAGWLMGLGASAEDLKKIQKVSDKLQGDPTLPFRKSKNGRFLFNFDRNELQRLEFQEFVLSAAEDFVRHDSEKTRSFEQITTDLQGNTALQALFLFKSLMIRSIRTKHRPMLDYNHNSYVCTLFNLRTVTTGDLVGEPALEGVHSDGVDFTMTTFLGAENMTDDSAITFVHDNEEKTAARWHETNPKLLCGSYQHRHFLDTLLFVDAEYKHSLTAVEQKDLSRSATRDMLIFFTRKPVVKGHVSYKYDSLVEHQTLPLRVSLNETLSAGRVGDKRTAAA</sequence>
<dbReference type="InParanoid" id="K1WMF6"/>
<gene>
    <name evidence="1" type="ORF">MBM_03137</name>
</gene>
<dbReference type="KEGG" id="mbe:MBM_03137"/>
<dbReference type="eggNOG" id="ENOG502SJ8U">
    <property type="taxonomic scope" value="Eukaryota"/>
</dbReference>
<dbReference type="HOGENOM" id="CLU_054080_0_0_1"/>
<dbReference type="OMA" id="DHTMTTY"/>
<dbReference type="Gene3D" id="2.60.120.620">
    <property type="entry name" value="q2cbj1_9rhob like domain"/>
    <property type="match status" value="1"/>
</dbReference>
<dbReference type="RefSeq" id="XP_007291026.1">
    <property type="nucleotide sequence ID" value="XM_007290964.1"/>
</dbReference>
<dbReference type="InterPro" id="IPR018724">
    <property type="entry name" value="2OG-Fe_dioxygenase"/>
</dbReference>
<accession>K1WMF6</accession>
<dbReference type="STRING" id="1072389.K1WMF6"/>
<dbReference type="GO" id="GO:0051213">
    <property type="term" value="F:dioxygenase activity"/>
    <property type="evidence" value="ECO:0007669"/>
    <property type="project" value="InterPro"/>
</dbReference>
<evidence type="ECO:0000313" key="1">
    <source>
        <dbReference type="EMBL" id="EKD18895.1"/>
    </source>
</evidence>